<proteinExistence type="inferred from homology"/>
<comment type="function">
    <text evidence="6">Ligates lysine onto the cytidine present at position 34 of the AUA codon-specific tRNA(Ile) that contains the anticodon CAU, in an ATP-dependent manner. Cytidine is converted to lysidine, thus changing the amino acid specificity of the tRNA from methionine to isoleucine.</text>
</comment>
<dbReference type="PANTHER" id="PTHR43033:SF1">
    <property type="entry name" value="TRNA(ILE)-LYSIDINE SYNTHASE-RELATED"/>
    <property type="match status" value="1"/>
</dbReference>
<dbReference type="OrthoDB" id="9807403at2"/>
<dbReference type="InterPro" id="IPR012094">
    <property type="entry name" value="tRNA_Ile_lys_synt"/>
</dbReference>
<dbReference type="RefSeq" id="WP_111730190.1">
    <property type="nucleotide sequence ID" value="NZ_QHKO01000005.1"/>
</dbReference>
<dbReference type="InterPro" id="IPR012795">
    <property type="entry name" value="tRNA_Ile_lys_synt_N"/>
</dbReference>
<comment type="caution">
    <text evidence="8">The sequence shown here is derived from an EMBL/GenBank/DDBJ whole genome shotgun (WGS) entry which is preliminary data.</text>
</comment>
<dbReference type="GO" id="GO:0005737">
    <property type="term" value="C:cytoplasm"/>
    <property type="evidence" value="ECO:0007669"/>
    <property type="project" value="UniProtKB-SubCell"/>
</dbReference>
<name>A0A328C4V5_9DELT</name>
<dbReference type="SUPFAM" id="SSF56037">
    <property type="entry name" value="PheT/TilS domain"/>
    <property type="match status" value="1"/>
</dbReference>
<dbReference type="Proteomes" id="UP000249169">
    <property type="component" value="Unassembled WGS sequence"/>
</dbReference>
<evidence type="ECO:0000259" key="7">
    <source>
        <dbReference type="Pfam" id="PF01171"/>
    </source>
</evidence>
<evidence type="ECO:0000256" key="2">
    <source>
        <dbReference type="ARBA" id="ARBA00022694"/>
    </source>
</evidence>
<evidence type="ECO:0000256" key="6">
    <source>
        <dbReference type="HAMAP-Rule" id="MF_01161"/>
    </source>
</evidence>
<protein>
    <recommendedName>
        <fullName evidence="6">tRNA(Ile)-lysidine synthase</fullName>
        <ecNumber evidence="6">6.3.4.19</ecNumber>
    </recommendedName>
    <alternativeName>
        <fullName evidence="6">tRNA(Ile)-2-lysyl-cytidine synthase</fullName>
    </alternativeName>
    <alternativeName>
        <fullName evidence="6">tRNA(Ile)-lysidine synthetase</fullName>
    </alternativeName>
</protein>
<keyword evidence="9" id="KW-1185">Reference proteome</keyword>
<keyword evidence="3 6" id="KW-0547">Nucleotide-binding</keyword>
<gene>
    <name evidence="6 8" type="primary">tilS</name>
    <name evidence="8" type="ORF">DL240_12265</name>
</gene>
<dbReference type="GO" id="GO:0006400">
    <property type="term" value="P:tRNA modification"/>
    <property type="evidence" value="ECO:0007669"/>
    <property type="project" value="UniProtKB-UniRule"/>
</dbReference>
<evidence type="ECO:0000256" key="4">
    <source>
        <dbReference type="ARBA" id="ARBA00022840"/>
    </source>
</evidence>
<comment type="catalytic activity">
    <reaction evidence="5 6">
        <text>cytidine(34) in tRNA(Ile2) + L-lysine + ATP = lysidine(34) in tRNA(Ile2) + AMP + diphosphate + H(+)</text>
        <dbReference type="Rhea" id="RHEA:43744"/>
        <dbReference type="Rhea" id="RHEA-COMP:10625"/>
        <dbReference type="Rhea" id="RHEA-COMP:10670"/>
        <dbReference type="ChEBI" id="CHEBI:15378"/>
        <dbReference type="ChEBI" id="CHEBI:30616"/>
        <dbReference type="ChEBI" id="CHEBI:32551"/>
        <dbReference type="ChEBI" id="CHEBI:33019"/>
        <dbReference type="ChEBI" id="CHEBI:82748"/>
        <dbReference type="ChEBI" id="CHEBI:83665"/>
        <dbReference type="ChEBI" id="CHEBI:456215"/>
        <dbReference type="EC" id="6.3.4.19"/>
    </reaction>
</comment>
<dbReference type="NCBIfam" id="TIGR02432">
    <property type="entry name" value="lysidine_TilS_N"/>
    <property type="match status" value="1"/>
</dbReference>
<dbReference type="EMBL" id="QHKO01000005">
    <property type="protein sequence ID" value="RAL21625.1"/>
    <property type="molecule type" value="Genomic_DNA"/>
</dbReference>
<dbReference type="SUPFAM" id="SSF52402">
    <property type="entry name" value="Adenine nucleotide alpha hydrolases-like"/>
    <property type="match status" value="1"/>
</dbReference>
<feature type="binding site" evidence="6">
    <location>
        <begin position="35"/>
        <end position="40"/>
    </location>
    <ligand>
        <name>ATP</name>
        <dbReference type="ChEBI" id="CHEBI:30616"/>
    </ligand>
</feature>
<accession>A0A328C4V5</accession>
<dbReference type="AlphaFoldDB" id="A0A328C4V5"/>
<dbReference type="InterPro" id="IPR011063">
    <property type="entry name" value="TilS/TtcA_N"/>
</dbReference>
<dbReference type="EC" id="6.3.4.19" evidence="6"/>
<evidence type="ECO:0000313" key="8">
    <source>
        <dbReference type="EMBL" id="RAL21625.1"/>
    </source>
</evidence>
<evidence type="ECO:0000256" key="5">
    <source>
        <dbReference type="ARBA" id="ARBA00048539"/>
    </source>
</evidence>
<keyword evidence="1 6" id="KW-0436">Ligase</keyword>
<dbReference type="Gene3D" id="3.40.50.620">
    <property type="entry name" value="HUPs"/>
    <property type="match status" value="1"/>
</dbReference>
<dbReference type="InterPro" id="IPR014729">
    <property type="entry name" value="Rossmann-like_a/b/a_fold"/>
</dbReference>
<dbReference type="Pfam" id="PF01171">
    <property type="entry name" value="ATP_bind_3"/>
    <property type="match status" value="1"/>
</dbReference>
<keyword evidence="2 6" id="KW-0819">tRNA processing</keyword>
<organism evidence="8 9">
    <name type="scientific">Lujinxingia litoralis</name>
    <dbReference type="NCBI Taxonomy" id="2211119"/>
    <lineage>
        <taxon>Bacteria</taxon>
        <taxon>Deltaproteobacteria</taxon>
        <taxon>Bradymonadales</taxon>
        <taxon>Lujinxingiaceae</taxon>
        <taxon>Lujinxingia</taxon>
    </lineage>
</organism>
<keyword evidence="4 6" id="KW-0067">ATP-binding</keyword>
<evidence type="ECO:0000256" key="1">
    <source>
        <dbReference type="ARBA" id="ARBA00022598"/>
    </source>
</evidence>
<comment type="subcellular location">
    <subcellularLocation>
        <location evidence="6">Cytoplasm</location>
    </subcellularLocation>
</comment>
<comment type="similarity">
    <text evidence="6">Belongs to the tRNA(Ile)-lysidine synthase family.</text>
</comment>
<evidence type="ECO:0000313" key="9">
    <source>
        <dbReference type="Proteomes" id="UP000249169"/>
    </source>
</evidence>
<dbReference type="GO" id="GO:0005524">
    <property type="term" value="F:ATP binding"/>
    <property type="evidence" value="ECO:0007669"/>
    <property type="project" value="UniProtKB-UniRule"/>
</dbReference>
<dbReference type="PANTHER" id="PTHR43033">
    <property type="entry name" value="TRNA(ILE)-LYSIDINE SYNTHASE-RELATED"/>
    <property type="match status" value="1"/>
</dbReference>
<dbReference type="HAMAP" id="MF_01161">
    <property type="entry name" value="tRNA_Ile_lys_synt"/>
    <property type="match status" value="1"/>
</dbReference>
<comment type="domain">
    <text evidence="6">The N-terminal region contains the highly conserved SGGXDS motif, predicted to be a P-loop motif involved in ATP binding.</text>
</comment>
<dbReference type="CDD" id="cd01992">
    <property type="entry name" value="TilS_N"/>
    <property type="match status" value="1"/>
</dbReference>
<sequence>MGPTLLREDPLYRGVRQALLKAALPPDATLVLAWSGGQDSTVLLDLLMHLAPELSYGLVAAHIDHGMRPTSVRDAAFCRALARERGIALEVIHLTPGELSGQAAARQARYAALADLASQHRAAALLTAHHGDDLLESALMNLLRGSGLDGLASLRADALIPHRGATGRLLRPLLFAESADLSDYARRHGLTWVEDPTNAEDTYLRNRLRQRVTPALREIAGDLKPARRTLHNLEMERDAARHAADQLYQRARRPTLTPDARAFDAHTLLEAPRATATRMLLTLEPAWDAATLERILALLPRAFTTTPARHCVRGHLVWASHGRLSIEPCAERGAQDLLRRRAPLLRLPTTERGQVEWLGTRLRWSTLAARQVAPDCPQRPWRHLITEADWSQGLVLRAPRQGDRLEAQRPEGTTWHRDARTIFQSHHLGTDVRWAWPCLAHADDRLIWICGLAAEPFPRPHSPNARWVEVIVEPATALSAILQWQRK</sequence>
<evidence type="ECO:0000256" key="3">
    <source>
        <dbReference type="ARBA" id="ARBA00022741"/>
    </source>
</evidence>
<keyword evidence="6" id="KW-0963">Cytoplasm</keyword>
<dbReference type="GO" id="GO:0032267">
    <property type="term" value="F:tRNA(Ile)-lysidine synthase activity"/>
    <property type="evidence" value="ECO:0007669"/>
    <property type="project" value="UniProtKB-EC"/>
</dbReference>
<reference evidence="8 9" key="1">
    <citation type="submission" date="2018-05" db="EMBL/GenBank/DDBJ databases">
        <title>Lujinxingia marina gen. nov. sp. nov., a new facultative anaerobic member of the class Deltaproteobacteria, and proposal of Lujinxingaceae fam. nov.</title>
        <authorList>
            <person name="Li C.-M."/>
        </authorList>
    </citation>
    <scope>NUCLEOTIDE SEQUENCE [LARGE SCALE GENOMIC DNA]</scope>
    <source>
        <strain evidence="8 9">B210</strain>
    </source>
</reference>
<feature type="domain" description="tRNA(Ile)-lysidine/2-thiocytidine synthase N-terminal" evidence="7">
    <location>
        <begin position="30"/>
        <end position="210"/>
    </location>
</feature>